<dbReference type="SUPFAM" id="SSF56300">
    <property type="entry name" value="Metallo-dependent phosphatases"/>
    <property type="match status" value="1"/>
</dbReference>
<dbReference type="Gene3D" id="3.60.21.10">
    <property type="match status" value="1"/>
</dbReference>
<proteinExistence type="predicted"/>
<dbReference type="EMBL" id="LR778114">
    <property type="protein sequence ID" value="CAB1129760.1"/>
    <property type="molecule type" value="Genomic_DNA"/>
</dbReference>
<dbReference type="PANTHER" id="PTHR37523:SF1">
    <property type="entry name" value="CALCINEURIN-LIKE PHOSPHOESTERASE DOMAIN-CONTAINING PROTEIN"/>
    <property type="match status" value="1"/>
</dbReference>
<sequence length="319" mass="34846">MARPLKLFYASDIHGSEKCFLKFLNAGRFYGARVLILGGDITGKLVVPLIATGQGGYRARFLGAVQETGTEAETLALEQAVRMNGFYPVRLTPEEHAALEQDPAAREALFRRVITASLRHWLELAEARLKGTGIRCFINAGNDDEWYVDDVLQESPVIENGDGRVVDLDDHHQMLTVGYSNRTPFQSPRELDEPELEAHIRRLARDLHNPRRAVFTVHVPPARTGLDDAPALDAGGTRVVTRGGHTVMTPVGSEAVRTTIHDLEPLLGLHGHVHESRGAKRLGGSLCLNPGSEYSEGVLKGALVTLGPDRVLGYQLVSA</sequence>
<dbReference type="KEGG" id="hfv:R50_2263"/>
<organism evidence="1 2">
    <name type="scientific">Candidatus Hydrogenisulfobacillus filiaventi</name>
    <dbReference type="NCBI Taxonomy" id="2707344"/>
    <lineage>
        <taxon>Bacteria</taxon>
        <taxon>Bacillati</taxon>
        <taxon>Bacillota</taxon>
        <taxon>Clostridia</taxon>
        <taxon>Eubacteriales</taxon>
        <taxon>Clostridiales Family XVII. Incertae Sedis</taxon>
        <taxon>Candidatus Hydrogenisulfobacillus</taxon>
    </lineage>
</organism>
<reference evidence="1 2" key="1">
    <citation type="submission" date="2020-02" db="EMBL/GenBank/DDBJ databases">
        <authorList>
            <person name="Hogendoorn C."/>
        </authorList>
    </citation>
    <scope>NUCLEOTIDE SEQUENCE [LARGE SCALE GENOMIC DNA]</scope>
    <source>
        <strain evidence="1">R501</strain>
    </source>
</reference>
<accession>A0A6F8ZJJ3</accession>
<dbReference type="InterPro" id="IPR029052">
    <property type="entry name" value="Metallo-depent_PP-like"/>
</dbReference>
<keyword evidence="2" id="KW-1185">Reference proteome</keyword>
<protein>
    <submittedName>
        <fullName evidence="1">Metallophosphoesterase</fullName>
    </submittedName>
</protein>
<dbReference type="PANTHER" id="PTHR37523">
    <property type="entry name" value="METALLOPHOSPHOESTERASE"/>
    <property type="match status" value="1"/>
</dbReference>
<gene>
    <name evidence="1" type="ORF">R50_2263</name>
</gene>
<evidence type="ECO:0000313" key="1">
    <source>
        <dbReference type="EMBL" id="CAB1129760.1"/>
    </source>
</evidence>
<dbReference type="Proteomes" id="UP000503399">
    <property type="component" value="Chromosome"/>
</dbReference>
<dbReference type="AlphaFoldDB" id="A0A6F8ZJJ3"/>
<name>A0A6F8ZJJ3_9FIRM</name>
<evidence type="ECO:0000313" key="2">
    <source>
        <dbReference type="Proteomes" id="UP000503399"/>
    </source>
</evidence>